<reference evidence="5" key="1">
    <citation type="submission" date="2016-10" db="EMBL/GenBank/DDBJ databases">
        <authorList>
            <person name="Varghese N."/>
            <person name="Submissions S."/>
        </authorList>
    </citation>
    <scope>NUCLEOTIDE SEQUENCE [LARGE SCALE GENOMIC DNA]</scope>
    <source>
        <strain evidence="5">IBRC-M 10655</strain>
    </source>
</reference>
<dbReference type="SUPFAM" id="SSF46894">
    <property type="entry name" value="C-terminal effector domain of the bipartite response regulators"/>
    <property type="match status" value="1"/>
</dbReference>
<dbReference type="SUPFAM" id="SSF52540">
    <property type="entry name" value="P-loop containing nucleoside triphosphate hydrolases"/>
    <property type="match status" value="1"/>
</dbReference>
<dbReference type="SUPFAM" id="SSF48452">
    <property type="entry name" value="TPR-like"/>
    <property type="match status" value="2"/>
</dbReference>
<dbReference type="PANTHER" id="PTHR16305:SF35">
    <property type="entry name" value="TRANSCRIPTIONAL ACTIVATOR DOMAIN"/>
    <property type="match status" value="1"/>
</dbReference>
<dbReference type="GO" id="GO:0003677">
    <property type="term" value="F:DNA binding"/>
    <property type="evidence" value="ECO:0007669"/>
    <property type="project" value="InterPro"/>
</dbReference>
<dbReference type="Gene3D" id="1.10.10.10">
    <property type="entry name" value="Winged helix-like DNA-binding domain superfamily/Winged helix DNA-binding domain"/>
    <property type="match status" value="1"/>
</dbReference>
<feature type="domain" description="HTH luxR-type" evidence="3">
    <location>
        <begin position="852"/>
        <end position="917"/>
    </location>
</feature>
<dbReference type="AlphaFoldDB" id="A0A1H0UVV6"/>
<name>A0A1H0UVV6_9PSEU</name>
<dbReference type="Proteomes" id="UP000199651">
    <property type="component" value="Unassembled WGS sequence"/>
</dbReference>
<dbReference type="InterPro" id="IPR016032">
    <property type="entry name" value="Sig_transdc_resp-reg_C-effctor"/>
</dbReference>
<protein>
    <submittedName>
        <fullName evidence="4">Regulatory protein, luxR family</fullName>
    </submittedName>
</protein>
<dbReference type="RefSeq" id="WP_091382247.1">
    <property type="nucleotide sequence ID" value="NZ_FNDV01000007.1"/>
</dbReference>
<gene>
    <name evidence="4" type="ORF">SAMN05192558_11290</name>
</gene>
<dbReference type="GO" id="GO:0004016">
    <property type="term" value="F:adenylate cyclase activity"/>
    <property type="evidence" value="ECO:0007669"/>
    <property type="project" value="TreeGrafter"/>
</dbReference>
<dbReference type="GO" id="GO:0005737">
    <property type="term" value="C:cytoplasm"/>
    <property type="evidence" value="ECO:0007669"/>
    <property type="project" value="TreeGrafter"/>
</dbReference>
<dbReference type="PROSITE" id="PS50043">
    <property type="entry name" value="HTH_LUXR_2"/>
    <property type="match status" value="1"/>
</dbReference>
<dbReference type="GO" id="GO:0005524">
    <property type="term" value="F:ATP binding"/>
    <property type="evidence" value="ECO:0007669"/>
    <property type="project" value="UniProtKB-KW"/>
</dbReference>
<dbReference type="STRING" id="504798.SAMN05421871_107314"/>
<keyword evidence="2" id="KW-0067">ATP-binding</keyword>
<evidence type="ECO:0000313" key="5">
    <source>
        <dbReference type="Proteomes" id="UP000199651"/>
    </source>
</evidence>
<dbReference type="InterPro" id="IPR011990">
    <property type="entry name" value="TPR-like_helical_dom_sf"/>
</dbReference>
<dbReference type="Pfam" id="PF13191">
    <property type="entry name" value="AAA_16"/>
    <property type="match status" value="1"/>
</dbReference>
<evidence type="ECO:0000256" key="1">
    <source>
        <dbReference type="ARBA" id="ARBA00022741"/>
    </source>
</evidence>
<dbReference type="Pfam" id="PF00196">
    <property type="entry name" value="GerE"/>
    <property type="match status" value="1"/>
</dbReference>
<dbReference type="Gene3D" id="3.40.50.300">
    <property type="entry name" value="P-loop containing nucleotide triphosphate hydrolases"/>
    <property type="match status" value="1"/>
</dbReference>
<keyword evidence="1" id="KW-0547">Nucleotide-binding</keyword>
<dbReference type="GO" id="GO:0006355">
    <property type="term" value="P:regulation of DNA-templated transcription"/>
    <property type="evidence" value="ECO:0007669"/>
    <property type="project" value="InterPro"/>
</dbReference>
<dbReference type="PANTHER" id="PTHR16305">
    <property type="entry name" value="TESTICULAR SOLUBLE ADENYLYL CYCLASE"/>
    <property type="match status" value="1"/>
</dbReference>
<sequence>MDPFVGRDAELSRLDGWVDGVRRGDGRAVLIEGEPGIGKTTLLRVATARAARAGCQVFWGAGDELGQALPLLPLLDALRVREGDSPRRAAIARLLRGETGTGDPVTAATEQLLALVDDACAAEPVVLVVDDLQWADRATVALWCRLARSTHELPLLLIGITRQVPRRAELLALRRAVGASGVLRVGKLSDSAVTDLVHSLAGAAPGVALRALADGAAGNPLYVTELVDALSRGEALTRVDGHADVTTDHTPATLAAAIAHRLDFLPERVRTVLRAAALLGVEFDLADVATVLGERFTALVDDLEEARAAGVLRESGTNLAFRHPLIRGALYDELPAPVRAAWHRDAARALAAAGAPVHRVAKQFLRAGGARLDDWATTWLADAAPELIAQAPAVAIDLLDRAESHTGALACRLAEALCRTGDTVRAEQVATRALDATTDPDLVSDLHWTLAQCRAMAGRSAESLAALGVALTSPDLSARHRARLLVLTARAHRDLGEVDVAGAVAAEALAAATEADDRWSTGWALHVLIIVTMMRGDVTAALPLFDRALAVTGADPALTDLRLLLQINRAVALGDLDRYDEALAAADQVRRLADDTGSLVRLAQAQSALSELLFDVGRWGDALAEVAAVAEEVKDPGVACCDHGIAAVIALHRGDPDAARDHLRAAEPNAARIGNRVVGSLALARALDAEHRDAPDDALAGLLTCLGDGAEELEEMEELLPEAVRLAVRAGDRGVACYVTGLAEKLAEHSDIPHRVGGALLCRGLLDHDPATLLLAAEHFAEAGRPLPRAQAMHAAAVEFAERGDVGSARAAFTRADDLYETLGARWDAGRLRSELHAHGIRRGPRVKHRQATSGWDSLTPTESRIAGLVAEGLSNPRIAARLVLSKRTVGTHVSHILAKLGVASRIDIAREAAGRYRESG</sequence>
<proteinExistence type="predicted"/>
<organism evidence="4 5">
    <name type="scientific">Actinokineospora alba</name>
    <dbReference type="NCBI Taxonomy" id="504798"/>
    <lineage>
        <taxon>Bacteria</taxon>
        <taxon>Bacillati</taxon>
        <taxon>Actinomycetota</taxon>
        <taxon>Actinomycetes</taxon>
        <taxon>Pseudonocardiales</taxon>
        <taxon>Pseudonocardiaceae</taxon>
        <taxon>Actinokineospora</taxon>
    </lineage>
</organism>
<dbReference type="CDD" id="cd06170">
    <property type="entry name" value="LuxR_C_like"/>
    <property type="match status" value="1"/>
</dbReference>
<evidence type="ECO:0000313" key="4">
    <source>
        <dbReference type="EMBL" id="SDP70038.1"/>
    </source>
</evidence>
<accession>A0A1H0UVV6</accession>
<dbReference type="InterPro" id="IPR027417">
    <property type="entry name" value="P-loop_NTPase"/>
</dbReference>
<evidence type="ECO:0000259" key="3">
    <source>
        <dbReference type="PROSITE" id="PS50043"/>
    </source>
</evidence>
<dbReference type="InterPro" id="IPR041664">
    <property type="entry name" value="AAA_16"/>
</dbReference>
<dbReference type="EMBL" id="FNJB01000012">
    <property type="protein sequence ID" value="SDP70038.1"/>
    <property type="molecule type" value="Genomic_DNA"/>
</dbReference>
<dbReference type="PROSITE" id="PS00622">
    <property type="entry name" value="HTH_LUXR_1"/>
    <property type="match status" value="1"/>
</dbReference>
<dbReference type="InterPro" id="IPR000792">
    <property type="entry name" value="Tscrpt_reg_LuxR_C"/>
</dbReference>
<keyword evidence="5" id="KW-1185">Reference proteome</keyword>
<dbReference type="SMART" id="SM00421">
    <property type="entry name" value="HTH_LUXR"/>
    <property type="match status" value="1"/>
</dbReference>
<dbReference type="PRINTS" id="PR00038">
    <property type="entry name" value="HTHLUXR"/>
</dbReference>
<evidence type="ECO:0000256" key="2">
    <source>
        <dbReference type="ARBA" id="ARBA00022840"/>
    </source>
</evidence>
<dbReference type="OrthoDB" id="8482304at2"/>
<dbReference type="InterPro" id="IPR036388">
    <property type="entry name" value="WH-like_DNA-bd_sf"/>
</dbReference>
<dbReference type="Gene3D" id="1.25.40.10">
    <property type="entry name" value="Tetratricopeptide repeat domain"/>
    <property type="match status" value="2"/>
</dbReference>